<name>A0A0N5AEE4_9BILA</name>
<accession>A0A0N5AEE4</accession>
<evidence type="ECO:0000256" key="1">
    <source>
        <dbReference type="SAM" id="SignalP"/>
    </source>
</evidence>
<dbReference type="WBParaSite" id="SMUV_0000259401-mRNA-1">
    <property type="protein sequence ID" value="SMUV_0000259401-mRNA-1"/>
    <property type="gene ID" value="SMUV_0000259401"/>
</dbReference>
<dbReference type="AlphaFoldDB" id="A0A0N5AEE4"/>
<keyword evidence="2" id="KW-1185">Reference proteome</keyword>
<feature type="signal peptide" evidence="1">
    <location>
        <begin position="1"/>
        <end position="23"/>
    </location>
</feature>
<protein>
    <submittedName>
        <fullName evidence="3">CVNH domain-containing protein</fullName>
    </submittedName>
</protein>
<feature type="chain" id="PRO_5005893190" evidence="1">
    <location>
        <begin position="24"/>
        <end position="77"/>
    </location>
</feature>
<sequence length="77" mass="8210">MHINCLLKYALAASFWSVTVVAGSGLTVACPEGTGLMDGRCYKAKESNSIISDVTECGMAKAIDCDCKKWMPVLGTF</sequence>
<keyword evidence="1" id="KW-0732">Signal</keyword>
<dbReference type="Proteomes" id="UP000046393">
    <property type="component" value="Unplaced"/>
</dbReference>
<reference evidence="3" key="1">
    <citation type="submission" date="2017-02" db="UniProtKB">
        <authorList>
            <consortium name="WormBaseParasite"/>
        </authorList>
    </citation>
    <scope>IDENTIFICATION</scope>
</reference>
<evidence type="ECO:0000313" key="3">
    <source>
        <dbReference type="WBParaSite" id="SMUV_0000259401-mRNA-1"/>
    </source>
</evidence>
<evidence type="ECO:0000313" key="2">
    <source>
        <dbReference type="Proteomes" id="UP000046393"/>
    </source>
</evidence>
<proteinExistence type="predicted"/>
<organism evidence="2 3">
    <name type="scientific">Syphacia muris</name>
    <dbReference type="NCBI Taxonomy" id="451379"/>
    <lineage>
        <taxon>Eukaryota</taxon>
        <taxon>Metazoa</taxon>
        <taxon>Ecdysozoa</taxon>
        <taxon>Nematoda</taxon>
        <taxon>Chromadorea</taxon>
        <taxon>Rhabditida</taxon>
        <taxon>Spirurina</taxon>
        <taxon>Oxyuridomorpha</taxon>
        <taxon>Oxyuroidea</taxon>
        <taxon>Oxyuridae</taxon>
        <taxon>Syphacia</taxon>
    </lineage>
</organism>